<evidence type="ECO:0000313" key="8">
    <source>
        <dbReference type="Proteomes" id="UP001370490"/>
    </source>
</evidence>
<dbReference type="SUPFAM" id="SSF90229">
    <property type="entry name" value="CCCH zinc finger"/>
    <property type="match status" value="2"/>
</dbReference>
<keyword evidence="8" id="KW-1185">Reference proteome</keyword>
<comment type="caution">
    <text evidence="7">The sequence shown here is derived from an EMBL/GenBank/DDBJ whole genome shotgun (WGS) entry which is preliminary data.</text>
</comment>
<dbReference type="Gene3D" id="4.10.1000.10">
    <property type="entry name" value="Zinc finger, CCCH-type"/>
    <property type="match status" value="2"/>
</dbReference>
<sequence length="263" mass="29749">MHPQNGPVNKPTGKIFFKTQLVSGGRGEEQVSGNWEDDQRIIHRMKLCKKFYSGEECPYGERCNFLHEAPAKFREDTGRYRESVAISIGTTGPPMGHGNGYDQFEVNNKFAGLDALQVNTTRPVYWKTKLCIKWETTGCCPFGEKCHFAHGQAVWNSVILQYTEKWFRLLCSAQPFFLIAVITNSINVYVAAHDASISMWLSSLPEHVGVYKKESIFELQMHIGRTEGEVGTTQSFVLLLLQVLYQPWLQQNKGKGSAYLSGK</sequence>
<keyword evidence="1 5" id="KW-0479">Metal-binding</keyword>
<dbReference type="PROSITE" id="PS50103">
    <property type="entry name" value="ZF_C3H1"/>
    <property type="match status" value="2"/>
</dbReference>
<dbReference type="GO" id="GO:0051252">
    <property type="term" value="P:regulation of RNA metabolic process"/>
    <property type="evidence" value="ECO:0007669"/>
    <property type="project" value="UniProtKB-ARBA"/>
</dbReference>
<dbReference type="InterPro" id="IPR000571">
    <property type="entry name" value="Znf_CCCH"/>
</dbReference>
<proteinExistence type="predicted"/>
<evidence type="ECO:0000313" key="7">
    <source>
        <dbReference type="EMBL" id="KAK6945074.1"/>
    </source>
</evidence>
<dbReference type="SMART" id="SM00356">
    <property type="entry name" value="ZnF_C3H1"/>
    <property type="match status" value="2"/>
</dbReference>
<dbReference type="InterPro" id="IPR041367">
    <property type="entry name" value="Znf-CCCH_4"/>
</dbReference>
<reference evidence="7 8" key="1">
    <citation type="submission" date="2023-12" db="EMBL/GenBank/DDBJ databases">
        <title>A high-quality genome assembly for Dillenia turbinata (Dilleniales).</title>
        <authorList>
            <person name="Chanderbali A."/>
        </authorList>
    </citation>
    <scope>NUCLEOTIDE SEQUENCE [LARGE SCALE GENOMIC DNA]</scope>
    <source>
        <strain evidence="7">LSX21</strain>
        <tissue evidence="7">Leaf</tissue>
    </source>
</reference>
<keyword evidence="2" id="KW-0677">Repeat</keyword>
<feature type="zinc finger region" description="C3H1-type" evidence="5">
    <location>
        <begin position="125"/>
        <end position="153"/>
    </location>
</feature>
<dbReference type="PANTHER" id="PTHR12547:SF18">
    <property type="entry name" value="PROTEIN TIS11"/>
    <property type="match status" value="1"/>
</dbReference>
<protein>
    <submittedName>
        <fullName evidence="7">Zinc finger, CCCH-type</fullName>
    </submittedName>
</protein>
<dbReference type="AlphaFoldDB" id="A0AAN8ZKQ3"/>
<evidence type="ECO:0000256" key="4">
    <source>
        <dbReference type="ARBA" id="ARBA00022833"/>
    </source>
</evidence>
<gene>
    <name evidence="7" type="ORF">RJ641_026176</name>
</gene>
<accession>A0AAN8ZKQ3</accession>
<evidence type="ECO:0000256" key="5">
    <source>
        <dbReference type="PROSITE-ProRule" id="PRU00723"/>
    </source>
</evidence>
<feature type="domain" description="C3H1-type" evidence="6">
    <location>
        <begin position="42"/>
        <end position="70"/>
    </location>
</feature>
<evidence type="ECO:0000259" key="6">
    <source>
        <dbReference type="PROSITE" id="PS50103"/>
    </source>
</evidence>
<dbReference type="GO" id="GO:0003729">
    <property type="term" value="F:mRNA binding"/>
    <property type="evidence" value="ECO:0007669"/>
    <property type="project" value="InterPro"/>
</dbReference>
<dbReference type="Pfam" id="PF18044">
    <property type="entry name" value="zf-CCCH_4"/>
    <property type="match status" value="1"/>
</dbReference>
<keyword evidence="4 5" id="KW-0862">Zinc</keyword>
<dbReference type="Pfam" id="PF00642">
    <property type="entry name" value="zf-CCCH"/>
    <property type="match status" value="1"/>
</dbReference>
<evidence type="ECO:0000256" key="3">
    <source>
        <dbReference type="ARBA" id="ARBA00022771"/>
    </source>
</evidence>
<dbReference type="GO" id="GO:0010468">
    <property type="term" value="P:regulation of gene expression"/>
    <property type="evidence" value="ECO:0007669"/>
    <property type="project" value="UniProtKB-ARBA"/>
</dbReference>
<feature type="zinc finger region" description="C3H1-type" evidence="5">
    <location>
        <begin position="42"/>
        <end position="70"/>
    </location>
</feature>
<feature type="domain" description="C3H1-type" evidence="6">
    <location>
        <begin position="125"/>
        <end position="153"/>
    </location>
</feature>
<dbReference type="Proteomes" id="UP001370490">
    <property type="component" value="Unassembled WGS sequence"/>
</dbReference>
<dbReference type="PANTHER" id="PTHR12547">
    <property type="entry name" value="CCCH ZINC FINGER/TIS11-RELATED"/>
    <property type="match status" value="1"/>
</dbReference>
<keyword evidence="3 5" id="KW-0863">Zinc-finger</keyword>
<dbReference type="FunFam" id="4.10.1000.10:FF:000003">
    <property type="entry name" value="Zinc finger CCCH domain-containing protein"/>
    <property type="match status" value="1"/>
</dbReference>
<dbReference type="FunFam" id="4.10.1000.10:FF:000037">
    <property type="entry name" value="Zinc finger CCCH domain-containing protein 39"/>
    <property type="match status" value="1"/>
</dbReference>
<organism evidence="7 8">
    <name type="scientific">Dillenia turbinata</name>
    <dbReference type="NCBI Taxonomy" id="194707"/>
    <lineage>
        <taxon>Eukaryota</taxon>
        <taxon>Viridiplantae</taxon>
        <taxon>Streptophyta</taxon>
        <taxon>Embryophyta</taxon>
        <taxon>Tracheophyta</taxon>
        <taxon>Spermatophyta</taxon>
        <taxon>Magnoliopsida</taxon>
        <taxon>eudicotyledons</taxon>
        <taxon>Gunneridae</taxon>
        <taxon>Pentapetalae</taxon>
        <taxon>Dilleniales</taxon>
        <taxon>Dilleniaceae</taxon>
        <taxon>Dillenia</taxon>
    </lineage>
</organism>
<evidence type="ECO:0000256" key="2">
    <source>
        <dbReference type="ARBA" id="ARBA00022737"/>
    </source>
</evidence>
<dbReference type="EMBL" id="JBAMMX010000003">
    <property type="protein sequence ID" value="KAK6945074.1"/>
    <property type="molecule type" value="Genomic_DNA"/>
</dbReference>
<dbReference type="InterPro" id="IPR036855">
    <property type="entry name" value="Znf_CCCH_sf"/>
</dbReference>
<evidence type="ECO:0000256" key="1">
    <source>
        <dbReference type="ARBA" id="ARBA00022723"/>
    </source>
</evidence>
<dbReference type="InterPro" id="IPR045877">
    <property type="entry name" value="ZFP36-like"/>
</dbReference>
<dbReference type="GO" id="GO:0008270">
    <property type="term" value="F:zinc ion binding"/>
    <property type="evidence" value="ECO:0007669"/>
    <property type="project" value="UniProtKB-KW"/>
</dbReference>
<name>A0AAN8ZKQ3_9MAGN</name>